<keyword evidence="3" id="KW-0804">Transcription</keyword>
<dbReference type="AlphaFoldDB" id="A0A1X7JFR8"/>
<dbReference type="Proteomes" id="UP000193228">
    <property type="component" value="Unassembled WGS sequence"/>
</dbReference>
<dbReference type="PANTHER" id="PTHR43537:SF5">
    <property type="entry name" value="UXU OPERON TRANSCRIPTIONAL REGULATOR"/>
    <property type="match status" value="1"/>
</dbReference>
<dbReference type="InterPro" id="IPR036390">
    <property type="entry name" value="WH_DNA-bd_sf"/>
</dbReference>
<proteinExistence type="predicted"/>
<dbReference type="SUPFAM" id="SSF46785">
    <property type="entry name" value="Winged helix' DNA-binding domain"/>
    <property type="match status" value="1"/>
</dbReference>
<dbReference type="Pfam" id="PF07729">
    <property type="entry name" value="FCD"/>
    <property type="match status" value="1"/>
</dbReference>
<dbReference type="SMART" id="SM00895">
    <property type="entry name" value="FCD"/>
    <property type="match status" value="1"/>
</dbReference>
<dbReference type="STRING" id="1515439.SAMN06265784_102575"/>
<dbReference type="Pfam" id="PF00392">
    <property type="entry name" value="GntR"/>
    <property type="match status" value="1"/>
</dbReference>
<dbReference type="SUPFAM" id="SSF48008">
    <property type="entry name" value="GntR ligand-binding domain-like"/>
    <property type="match status" value="1"/>
</dbReference>
<gene>
    <name evidence="5" type="ORF">SAMN06265784_102575</name>
</gene>
<feature type="domain" description="HTH gntR-type" evidence="4">
    <location>
        <begin position="18"/>
        <end position="86"/>
    </location>
</feature>
<evidence type="ECO:0000313" key="5">
    <source>
        <dbReference type="EMBL" id="SMG26730.1"/>
    </source>
</evidence>
<dbReference type="CDD" id="cd07377">
    <property type="entry name" value="WHTH_GntR"/>
    <property type="match status" value="1"/>
</dbReference>
<dbReference type="OrthoDB" id="4535513at2"/>
<protein>
    <submittedName>
        <fullName evidence="5">DNA-binding transcriptional regulator, FadR family</fullName>
    </submittedName>
</protein>
<dbReference type="InterPro" id="IPR000524">
    <property type="entry name" value="Tscrpt_reg_HTH_GntR"/>
</dbReference>
<sequence length="268" mass="29183">MNTPSNALHDSPRRTNRASITQLIFDDLRQRILDRQFVRGGRLPTEKQLVAHYGVSVASLREAIRGLASAGFVEVRHGKGVFVTASAEDLIANSLNSMIQLENVGMAHVLGVHGALNTYASELAAARATPQDVDTMQKALIAVDHAVTPEDIADGLTRFLNALVRASGNPLLVSLCQFLTTVQIGLAREIQGKRFEAWRKTAARLSNGRQRIVDAIRIGDVDGARVAARAFHEHSISVFNALPKANDAVVQDLAISAFFSKLLQQMMR</sequence>
<dbReference type="InterPro" id="IPR008920">
    <property type="entry name" value="TF_FadR/GntR_C"/>
</dbReference>
<keyword evidence="6" id="KW-1185">Reference proteome</keyword>
<dbReference type="GO" id="GO:0003700">
    <property type="term" value="F:DNA-binding transcription factor activity"/>
    <property type="evidence" value="ECO:0007669"/>
    <property type="project" value="InterPro"/>
</dbReference>
<name>A0A1X7JFR8_9BURK</name>
<dbReference type="InterPro" id="IPR011711">
    <property type="entry name" value="GntR_C"/>
</dbReference>
<evidence type="ECO:0000313" key="6">
    <source>
        <dbReference type="Proteomes" id="UP000193228"/>
    </source>
</evidence>
<dbReference type="PANTHER" id="PTHR43537">
    <property type="entry name" value="TRANSCRIPTIONAL REGULATOR, GNTR FAMILY"/>
    <property type="match status" value="1"/>
</dbReference>
<dbReference type="InterPro" id="IPR036388">
    <property type="entry name" value="WH-like_DNA-bd_sf"/>
</dbReference>
<dbReference type="SMART" id="SM00345">
    <property type="entry name" value="HTH_GNTR"/>
    <property type="match status" value="1"/>
</dbReference>
<dbReference type="RefSeq" id="WP_085481692.1">
    <property type="nucleotide sequence ID" value="NZ_FXAT01000002.1"/>
</dbReference>
<organism evidence="5 6">
    <name type="scientific">Paraburkholderia susongensis</name>
    <dbReference type="NCBI Taxonomy" id="1515439"/>
    <lineage>
        <taxon>Bacteria</taxon>
        <taxon>Pseudomonadati</taxon>
        <taxon>Pseudomonadota</taxon>
        <taxon>Betaproteobacteria</taxon>
        <taxon>Burkholderiales</taxon>
        <taxon>Burkholderiaceae</taxon>
        <taxon>Paraburkholderia</taxon>
    </lineage>
</organism>
<evidence type="ECO:0000256" key="3">
    <source>
        <dbReference type="ARBA" id="ARBA00023163"/>
    </source>
</evidence>
<reference evidence="6" key="1">
    <citation type="submission" date="2017-04" db="EMBL/GenBank/DDBJ databases">
        <authorList>
            <person name="Varghese N."/>
            <person name="Submissions S."/>
        </authorList>
    </citation>
    <scope>NUCLEOTIDE SEQUENCE [LARGE SCALE GENOMIC DNA]</scope>
    <source>
        <strain evidence="6">LMG 29540</strain>
    </source>
</reference>
<dbReference type="Gene3D" id="1.10.10.10">
    <property type="entry name" value="Winged helix-like DNA-binding domain superfamily/Winged helix DNA-binding domain"/>
    <property type="match status" value="1"/>
</dbReference>
<evidence type="ECO:0000259" key="4">
    <source>
        <dbReference type="PROSITE" id="PS50949"/>
    </source>
</evidence>
<dbReference type="GO" id="GO:0003677">
    <property type="term" value="F:DNA binding"/>
    <property type="evidence" value="ECO:0007669"/>
    <property type="project" value="UniProtKB-KW"/>
</dbReference>
<keyword evidence="2 5" id="KW-0238">DNA-binding</keyword>
<evidence type="ECO:0000256" key="2">
    <source>
        <dbReference type="ARBA" id="ARBA00023125"/>
    </source>
</evidence>
<accession>A0A1X7JFR8</accession>
<dbReference type="PROSITE" id="PS50949">
    <property type="entry name" value="HTH_GNTR"/>
    <property type="match status" value="1"/>
</dbReference>
<keyword evidence="1" id="KW-0805">Transcription regulation</keyword>
<dbReference type="EMBL" id="FXAT01000002">
    <property type="protein sequence ID" value="SMG26730.1"/>
    <property type="molecule type" value="Genomic_DNA"/>
</dbReference>
<evidence type="ECO:0000256" key="1">
    <source>
        <dbReference type="ARBA" id="ARBA00023015"/>
    </source>
</evidence>
<dbReference type="Gene3D" id="1.20.120.530">
    <property type="entry name" value="GntR ligand-binding domain-like"/>
    <property type="match status" value="1"/>
</dbReference>